<keyword evidence="2" id="KW-0808">Transferase</keyword>
<sequence length="270" mass="31727">MDETERTNDNEHKILNKLPFEIVDVNEECLKNSCDPKGKYVHVGPKKYFLWEGYRTVGLQLYNFEARPDDVYLIGFPRSVYVYSITQYSDLQQEVILSQKGNNITEENILSKCTSEGNARYLQFHLPISLISPHVFEVGAKASWWCPYFEHVKEAWARRNEKNFLFIFYEDTIKDKQQTILKVGNLLGKELTKDQLKILEEHLDIENFRKNKRVNLDFLVESGDADGNYPFIGKGKPGTWREHFDVDLQKEADEWIEENLKDTDLRFPDC</sequence>
<evidence type="ECO:0000313" key="4">
    <source>
        <dbReference type="EMBL" id="KAJ8959744.1"/>
    </source>
</evidence>
<dbReference type="PANTHER" id="PTHR11783">
    <property type="entry name" value="SULFOTRANSFERASE SULT"/>
    <property type="match status" value="1"/>
</dbReference>
<gene>
    <name evidence="4" type="ORF">NQ314_006172</name>
</gene>
<evidence type="ECO:0000256" key="1">
    <source>
        <dbReference type="ARBA" id="ARBA00005771"/>
    </source>
</evidence>
<dbReference type="Pfam" id="PF00685">
    <property type="entry name" value="Sulfotransfer_1"/>
    <property type="match status" value="1"/>
</dbReference>
<evidence type="ECO:0000256" key="2">
    <source>
        <dbReference type="ARBA" id="ARBA00022679"/>
    </source>
</evidence>
<dbReference type="Proteomes" id="UP001162156">
    <property type="component" value="Unassembled WGS sequence"/>
</dbReference>
<feature type="domain" description="Sulfotransferase" evidence="3">
    <location>
        <begin position="143"/>
        <end position="263"/>
    </location>
</feature>
<name>A0AAV8Z8K3_9CUCU</name>
<accession>A0AAV8Z8K3</accession>
<comment type="caution">
    <text evidence="4">The sequence shown here is derived from an EMBL/GenBank/DDBJ whole genome shotgun (WGS) entry which is preliminary data.</text>
</comment>
<dbReference type="EMBL" id="JANEYF010001674">
    <property type="protein sequence ID" value="KAJ8959744.1"/>
    <property type="molecule type" value="Genomic_DNA"/>
</dbReference>
<keyword evidence="5" id="KW-1185">Reference proteome</keyword>
<organism evidence="4 5">
    <name type="scientific">Rhamnusium bicolor</name>
    <dbReference type="NCBI Taxonomy" id="1586634"/>
    <lineage>
        <taxon>Eukaryota</taxon>
        <taxon>Metazoa</taxon>
        <taxon>Ecdysozoa</taxon>
        <taxon>Arthropoda</taxon>
        <taxon>Hexapoda</taxon>
        <taxon>Insecta</taxon>
        <taxon>Pterygota</taxon>
        <taxon>Neoptera</taxon>
        <taxon>Endopterygota</taxon>
        <taxon>Coleoptera</taxon>
        <taxon>Polyphaga</taxon>
        <taxon>Cucujiformia</taxon>
        <taxon>Chrysomeloidea</taxon>
        <taxon>Cerambycidae</taxon>
        <taxon>Lepturinae</taxon>
        <taxon>Rhagiini</taxon>
        <taxon>Rhamnusium</taxon>
    </lineage>
</organism>
<evidence type="ECO:0000259" key="3">
    <source>
        <dbReference type="Pfam" id="PF00685"/>
    </source>
</evidence>
<comment type="similarity">
    <text evidence="1">Belongs to the sulfotransferase 1 family.</text>
</comment>
<dbReference type="Gene3D" id="3.40.50.300">
    <property type="entry name" value="P-loop containing nucleotide triphosphate hydrolases"/>
    <property type="match status" value="2"/>
</dbReference>
<protein>
    <recommendedName>
        <fullName evidence="3">Sulfotransferase domain-containing protein</fullName>
    </recommendedName>
</protein>
<evidence type="ECO:0000313" key="5">
    <source>
        <dbReference type="Proteomes" id="UP001162156"/>
    </source>
</evidence>
<dbReference type="InterPro" id="IPR027417">
    <property type="entry name" value="P-loop_NTPase"/>
</dbReference>
<reference evidence="4" key="1">
    <citation type="journal article" date="2023" name="Insect Mol. Biol.">
        <title>Genome sequencing provides insights into the evolution of gene families encoding plant cell wall-degrading enzymes in longhorned beetles.</title>
        <authorList>
            <person name="Shin N.R."/>
            <person name="Okamura Y."/>
            <person name="Kirsch R."/>
            <person name="Pauchet Y."/>
        </authorList>
    </citation>
    <scope>NUCLEOTIDE SEQUENCE</scope>
    <source>
        <strain evidence="4">RBIC_L_NR</strain>
    </source>
</reference>
<dbReference type="SUPFAM" id="SSF52540">
    <property type="entry name" value="P-loop containing nucleoside triphosphate hydrolases"/>
    <property type="match status" value="1"/>
</dbReference>
<proteinExistence type="inferred from homology"/>
<dbReference type="AlphaFoldDB" id="A0AAV8Z8K3"/>
<dbReference type="InterPro" id="IPR000863">
    <property type="entry name" value="Sulfotransferase_dom"/>
</dbReference>
<dbReference type="GO" id="GO:0008146">
    <property type="term" value="F:sulfotransferase activity"/>
    <property type="evidence" value="ECO:0007669"/>
    <property type="project" value="InterPro"/>
</dbReference>